<name>A0A6J6L4P3_9ZZZZ</name>
<protein>
    <submittedName>
        <fullName evidence="1">Unannotated protein</fullName>
    </submittedName>
</protein>
<dbReference type="EMBL" id="CAEZVV010000131">
    <property type="protein sequence ID" value="CAB4655265.1"/>
    <property type="molecule type" value="Genomic_DNA"/>
</dbReference>
<dbReference type="AlphaFoldDB" id="A0A6J6L4P3"/>
<organism evidence="1">
    <name type="scientific">freshwater metagenome</name>
    <dbReference type="NCBI Taxonomy" id="449393"/>
    <lineage>
        <taxon>unclassified sequences</taxon>
        <taxon>metagenomes</taxon>
        <taxon>ecological metagenomes</taxon>
    </lineage>
</organism>
<sequence>MRGRDELWIFCEELMEPAHDMEAAGNGVKNHVALFIRKKAARWSEANDEDARVTVPVRERFIKITDDTNAVRNSIKDHPGIAFATGAVDYRSDYIGFALTDKPVRRLPINLSEVSFAIHNSDRSNRNVANAILSLGGGRCRHDNPFVKLQGDEENVSTKTTIDCQKRSPHKKRVSALRVPVLYRKRRNS</sequence>
<reference evidence="1" key="1">
    <citation type="submission" date="2020-05" db="EMBL/GenBank/DDBJ databases">
        <authorList>
            <person name="Chiriac C."/>
            <person name="Salcher M."/>
            <person name="Ghai R."/>
            <person name="Kavagutti S V."/>
        </authorList>
    </citation>
    <scope>NUCLEOTIDE SEQUENCE</scope>
</reference>
<gene>
    <name evidence="1" type="ORF">UFOPK2143_01513</name>
</gene>
<accession>A0A6J6L4P3</accession>
<proteinExistence type="predicted"/>
<evidence type="ECO:0000313" key="1">
    <source>
        <dbReference type="EMBL" id="CAB4655265.1"/>
    </source>
</evidence>